<evidence type="ECO:0000256" key="2">
    <source>
        <dbReference type="ARBA" id="ARBA00023125"/>
    </source>
</evidence>
<dbReference type="SMART" id="SM00342">
    <property type="entry name" value="HTH_ARAC"/>
    <property type="match status" value="1"/>
</dbReference>
<dbReference type="AlphaFoldDB" id="A0A0P1IEG5"/>
<dbReference type="InterPro" id="IPR018060">
    <property type="entry name" value="HTH_AraC"/>
</dbReference>
<gene>
    <name evidence="5" type="primary">cdhR_10</name>
    <name evidence="5" type="ORF">PH7735_03258</name>
</gene>
<dbReference type="PROSITE" id="PS01124">
    <property type="entry name" value="HTH_ARAC_FAMILY_2"/>
    <property type="match status" value="1"/>
</dbReference>
<dbReference type="Gene3D" id="3.40.50.880">
    <property type="match status" value="1"/>
</dbReference>
<dbReference type="InterPro" id="IPR050204">
    <property type="entry name" value="AraC_XylS_family_regulators"/>
</dbReference>
<evidence type="ECO:0000313" key="6">
    <source>
        <dbReference type="Proteomes" id="UP000051870"/>
    </source>
</evidence>
<dbReference type="Pfam" id="PF12833">
    <property type="entry name" value="HTH_18"/>
    <property type="match status" value="1"/>
</dbReference>
<reference evidence="6" key="1">
    <citation type="submission" date="2015-09" db="EMBL/GenBank/DDBJ databases">
        <authorList>
            <person name="Rodrigo-Torres Lidia"/>
            <person name="Arahal R.David."/>
        </authorList>
    </citation>
    <scope>NUCLEOTIDE SEQUENCE [LARGE SCALE GENOMIC DNA]</scope>
    <source>
        <strain evidence="6">CECT 7735</strain>
    </source>
</reference>
<dbReference type="PANTHER" id="PTHR46796">
    <property type="entry name" value="HTH-TYPE TRANSCRIPTIONAL ACTIVATOR RHAS-RELATED"/>
    <property type="match status" value="1"/>
</dbReference>
<dbReference type="SUPFAM" id="SSF52317">
    <property type="entry name" value="Class I glutamine amidotransferase-like"/>
    <property type="match status" value="1"/>
</dbReference>
<dbReference type="InterPro" id="IPR029062">
    <property type="entry name" value="Class_I_gatase-like"/>
</dbReference>
<keyword evidence="1" id="KW-0805">Transcription regulation</keyword>
<dbReference type="GeneID" id="83882238"/>
<evidence type="ECO:0000259" key="4">
    <source>
        <dbReference type="PROSITE" id="PS01124"/>
    </source>
</evidence>
<dbReference type="RefSeq" id="WP_058312431.1">
    <property type="nucleotide sequence ID" value="NZ_CYTW01000004.1"/>
</dbReference>
<dbReference type="InterPro" id="IPR009057">
    <property type="entry name" value="Homeodomain-like_sf"/>
</dbReference>
<dbReference type="Gene3D" id="1.10.10.60">
    <property type="entry name" value="Homeodomain-like"/>
    <property type="match status" value="1"/>
</dbReference>
<evidence type="ECO:0000256" key="3">
    <source>
        <dbReference type="ARBA" id="ARBA00023163"/>
    </source>
</evidence>
<keyword evidence="2" id="KW-0238">DNA-binding</keyword>
<keyword evidence="6" id="KW-1185">Reference proteome</keyword>
<name>A0A0P1IEG5_9RHOB</name>
<evidence type="ECO:0000256" key="1">
    <source>
        <dbReference type="ARBA" id="ARBA00023015"/>
    </source>
</evidence>
<dbReference type="GO" id="GO:0043565">
    <property type="term" value="F:sequence-specific DNA binding"/>
    <property type="evidence" value="ECO:0007669"/>
    <property type="project" value="InterPro"/>
</dbReference>
<keyword evidence="3" id="KW-0804">Transcription</keyword>
<sequence length="341" mass="37812">MTHSDSSDVDAKSDKQGILPAAKAARDGGPDVLNFEIFVQPKFSKLELSAIAAVLDTANDVQTKVRFNWTICSDTPGLVANGNFLVRAEPIIEGDFLKDCMIIVGGDECNSNAWMRRVRAMQRHKRPVVMLSDAATEFVKTTRQAALPATTHWRDIPILNEIDDFSGLSTKLAEYGNNILTCAGRGHTLDLMFNLVADFMTPHEKADMASLLMLDSVRGFHREQPKGHAQGNTFLEGPLKRAIQLMEDTIEEPLPIGELADQVGISTRQLERLFKIRLNSSPAKTYKKIRLKRARSLVVETRISLLEIAIACGFSSTTSMSKAFRQAHGVTPNHLRKKPKE</sequence>
<dbReference type="GO" id="GO:0003700">
    <property type="term" value="F:DNA-binding transcription factor activity"/>
    <property type="evidence" value="ECO:0007669"/>
    <property type="project" value="InterPro"/>
</dbReference>
<dbReference type="Proteomes" id="UP000051870">
    <property type="component" value="Unassembled WGS sequence"/>
</dbReference>
<accession>A0A0P1IEG5</accession>
<organism evidence="5 6">
    <name type="scientific">Shimia thalassica</name>
    <dbReference type="NCBI Taxonomy" id="1715693"/>
    <lineage>
        <taxon>Bacteria</taxon>
        <taxon>Pseudomonadati</taxon>
        <taxon>Pseudomonadota</taxon>
        <taxon>Alphaproteobacteria</taxon>
        <taxon>Rhodobacterales</taxon>
        <taxon>Roseobacteraceae</taxon>
    </lineage>
</organism>
<evidence type="ECO:0000313" key="5">
    <source>
        <dbReference type="EMBL" id="CUK08535.1"/>
    </source>
</evidence>
<dbReference type="EMBL" id="CYTW01000004">
    <property type="protein sequence ID" value="CUK08535.1"/>
    <property type="molecule type" value="Genomic_DNA"/>
</dbReference>
<dbReference type="SUPFAM" id="SSF46689">
    <property type="entry name" value="Homeodomain-like"/>
    <property type="match status" value="2"/>
</dbReference>
<protein>
    <submittedName>
        <fullName evidence="5">Carnitine catabolism transcriptional activator</fullName>
    </submittedName>
</protein>
<dbReference type="STRING" id="1715693.PH7735_03258"/>
<feature type="domain" description="HTH araC/xylS-type" evidence="4">
    <location>
        <begin position="240"/>
        <end position="338"/>
    </location>
</feature>
<proteinExistence type="predicted"/>